<evidence type="ECO:0000313" key="1">
    <source>
        <dbReference type="EMBL" id="KAH7918595.1"/>
    </source>
</evidence>
<protein>
    <submittedName>
        <fullName evidence="1">Uncharacterized protein</fullName>
    </submittedName>
</protein>
<keyword evidence="2" id="KW-1185">Reference proteome</keyword>
<proteinExistence type="predicted"/>
<evidence type="ECO:0000313" key="2">
    <source>
        <dbReference type="Proteomes" id="UP000790709"/>
    </source>
</evidence>
<comment type="caution">
    <text evidence="1">The sequence shown here is derived from an EMBL/GenBank/DDBJ whole genome shotgun (WGS) entry which is preliminary data.</text>
</comment>
<dbReference type="Proteomes" id="UP000790709">
    <property type="component" value="Unassembled WGS sequence"/>
</dbReference>
<dbReference type="EMBL" id="MU266761">
    <property type="protein sequence ID" value="KAH7918595.1"/>
    <property type="molecule type" value="Genomic_DNA"/>
</dbReference>
<organism evidence="1 2">
    <name type="scientific">Leucogyrophana mollusca</name>
    <dbReference type="NCBI Taxonomy" id="85980"/>
    <lineage>
        <taxon>Eukaryota</taxon>
        <taxon>Fungi</taxon>
        <taxon>Dikarya</taxon>
        <taxon>Basidiomycota</taxon>
        <taxon>Agaricomycotina</taxon>
        <taxon>Agaricomycetes</taxon>
        <taxon>Agaricomycetidae</taxon>
        <taxon>Boletales</taxon>
        <taxon>Boletales incertae sedis</taxon>
        <taxon>Leucogyrophana</taxon>
    </lineage>
</organism>
<gene>
    <name evidence="1" type="ORF">BV22DRAFT_1134466</name>
</gene>
<reference evidence="1" key="1">
    <citation type="journal article" date="2021" name="New Phytol.">
        <title>Evolutionary innovations through gain and loss of genes in the ectomycorrhizal Boletales.</title>
        <authorList>
            <person name="Wu G."/>
            <person name="Miyauchi S."/>
            <person name="Morin E."/>
            <person name="Kuo A."/>
            <person name="Drula E."/>
            <person name="Varga T."/>
            <person name="Kohler A."/>
            <person name="Feng B."/>
            <person name="Cao Y."/>
            <person name="Lipzen A."/>
            <person name="Daum C."/>
            <person name="Hundley H."/>
            <person name="Pangilinan J."/>
            <person name="Johnson J."/>
            <person name="Barry K."/>
            <person name="LaButti K."/>
            <person name="Ng V."/>
            <person name="Ahrendt S."/>
            <person name="Min B."/>
            <person name="Choi I.G."/>
            <person name="Park H."/>
            <person name="Plett J.M."/>
            <person name="Magnuson J."/>
            <person name="Spatafora J.W."/>
            <person name="Nagy L.G."/>
            <person name="Henrissat B."/>
            <person name="Grigoriev I.V."/>
            <person name="Yang Z.L."/>
            <person name="Xu J."/>
            <person name="Martin F.M."/>
        </authorList>
    </citation>
    <scope>NUCLEOTIDE SEQUENCE</scope>
    <source>
        <strain evidence="1">KUC20120723A-06</strain>
    </source>
</reference>
<name>A0ACB8AYV6_9AGAM</name>
<accession>A0ACB8AYV6</accession>
<sequence>MTMLIDTIFKPITAELLRTLTIFTSTDWARILLGDGYVFSLYVNERLKEVKDKVAKNTSVRVVAPDSAGATKRHEDAMYTIMALIPTLSEQIAEELDVGGLTHEHQSSESCAAIICTSSSPPFPARTELPSVRCMFWREWEPWTREWEVVARGAQLSNSITTASSQMSHTSSAVASSHSEVPSTYPAASALPYSTHNNSPLLHDPHLSSYLHPARPPRATAPSVPDSSATITYVYSNQTRGEPPVGYANAGGPFGWVERVHGALPALPTFISKEDDFLDDSDLTHKTNAPRTGHLQLTTIWDDT</sequence>